<dbReference type="InterPro" id="IPR000952">
    <property type="entry name" value="AB_hydrolase_4_CS"/>
</dbReference>
<dbReference type="GO" id="GO:0047372">
    <property type="term" value="F:monoacylglycerol lipase activity"/>
    <property type="evidence" value="ECO:0007669"/>
    <property type="project" value="TreeGrafter"/>
</dbReference>
<dbReference type="InterPro" id="IPR050960">
    <property type="entry name" value="AB_hydrolase_4_sf"/>
</dbReference>
<dbReference type="PIRSF" id="PIRSF005211">
    <property type="entry name" value="Ab_hydro_YheT"/>
    <property type="match status" value="1"/>
</dbReference>
<dbReference type="InterPro" id="IPR000073">
    <property type="entry name" value="AB_hydrolase_1"/>
</dbReference>
<dbReference type="InterPro" id="IPR012020">
    <property type="entry name" value="ABHD4"/>
</dbReference>
<dbReference type="Gene3D" id="3.40.50.1820">
    <property type="entry name" value="alpha/beta hydrolase"/>
    <property type="match status" value="1"/>
</dbReference>
<protein>
    <submittedName>
        <fullName evidence="6">Alpha/beta hydrolase</fullName>
    </submittedName>
</protein>
<name>A0A162WH45_9FLAO</name>
<proteinExistence type="inferred from homology"/>
<comment type="caution">
    <text evidence="6">The sequence shown here is derived from an EMBL/GenBank/DDBJ whole genome shotgun (WGS) entry which is preliminary data.</text>
</comment>
<keyword evidence="3 6" id="KW-0378">Hydrolase</keyword>
<dbReference type="PANTHER" id="PTHR10794:SF94">
    <property type="entry name" value="ESTERASE YHET-RELATED"/>
    <property type="match status" value="1"/>
</dbReference>
<dbReference type="EMBL" id="LQRT01000060">
    <property type="protein sequence ID" value="KZS38096.1"/>
    <property type="molecule type" value="Genomic_DNA"/>
</dbReference>
<feature type="active site" description="Charge relay system" evidence="4">
    <location>
        <position position="142"/>
    </location>
</feature>
<dbReference type="OrthoDB" id="332676at2"/>
<evidence type="ECO:0000256" key="3">
    <source>
        <dbReference type="ARBA" id="ARBA00022801"/>
    </source>
</evidence>
<gene>
    <name evidence="6" type="ORF">AWE51_18800</name>
</gene>
<evidence type="ECO:0000256" key="2">
    <source>
        <dbReference type="ARBA" id="ARBA00022487"/>
    </source>
</evidence>
<reference evidence="6 7" key="1">
    <citation type="submission" date="2016-01" db="EMBL/GenBank/DDBJ databases">
        <title>The draft genome sequence of Aquimarina sp. RZW4-3-2.</title>
        <authorList>
            <person name="Wang Y."/>
        </authorList>
    </citation>
    <scope>NUCLEOTIDE SEQUENCE [LARGE SCALE GENOMIC DNA]</scope>
    <source>
        <strain evidence="6 7">RZW4-3-2</strain>
    </source>
</reference>
<accession>A0A162WH45</accession>
<comment type="similarity">
    <text evidence="1">Belongs to the AB hydrolase superfamily. AB hydrolase 4 family.</text>
</comment>
<dbReference type="Pfam" id="PF00561">
    <property type="entry name" value="Abhydrolase_1"/>
    <property type="match status" value="1"/>
</dbReference>
<dbReference type="RefSeq" id="WP_066319962.1">
    <property type="nucleotide sequence ID" value="NZ_LQRT01000060.1"/>
</dbReference>
<feature type="domain" description="AB hydrolase-1" evidence="5">
    <location>
        <begin position="65"/>
        <end position="193"/>
    </location>
</feature>
<keyword evidence="2" id="KW-0719">Serine esterase</keyword>
<sequence>MPLLQSNYTPTFLFKNGHVSTIFPNVFRKIKDVTQKRERIELHDGDFIDIDWSYTISKNVKKVAIIVHGLEGNAQRQYILGTARHLNHNNWDVIAVNLRNCSGEVNRLYRSYNAGVSEDIDQIINHVISKYSYTNISLCGFSLGGNIILKYLGEDRQLATQIKAATAISAPCDLYDSLLAINKTKNIIYEKRFIRHLKEKLLERQNVFPDKITVEEITTCKSLMDIDNLYTSKAHGYKDAIDYYTKCSSLQFLKNIKVPTLVLNAKNDSFLGDQCYPIDEAKKNDHLFLEIPDYGGHVGFYLPGKAYYNEQRTLDFFEKQGG</sequence>
<dbReference type="PROSITE" id="PS01133">
    <property type="entry name" value="UPF0017"/>
    <property type="match status" value="1"/>
</dbReference>
<evidence type="ECO:0000256" key="1">
    <source>
        <dbReference type="ARBA" id="ARBA00010884"/>
    </source>
</evidence>
<evidence type="ECO:0000313" key="6">
    <source>
        <dbReference type="EMBL" id="KZS38096.1"/>
    </source>
</evidence>
<dbReference type="InterPro" id="IPR029058">
    <property type="entry name" value="AB_hydrolase_fold"/>
</dbReference>
<dbReference type="STRING" id="1642818.AWE51_18800"/>
<dbReference type="Proteomes" id="UP000076715">
    <property type="component" value="Unassembled WGS sequence"/>
</dbReference>
<evidence type="ECO:0000313" key="7">
    <source>
        <dbReference type="Proteomes" id="UP000076715"/>
    </source>
</evidence>
<evidence type="ECO:0000259" key="5">
    <source>
        <dbReference type="Pfam" id="PF00561"/>
    </source>
</evidence>
<dbReference type="PANTHER" id="PTHR10794">
    <property type="entry name" value="ABHYDROLASE DOMAIN-CONTAINING PROTEIN"/>
    <property type="match status" value="1"/>
</dbReference>
<feature type="active site" description="Charge relay system" evidence="4">
    <location>
        <position position="297"/>
    </location>
</feature>
<keyword evidence="7" id="KW-1185">Reference proteome</keyword>
<dbReference type="GO" id="GO:0034338">
    <property type="term" value="F:short-chain carboxylesterase activity"/>
    <property type="evidence" value="ECO:0007669"/>
    <property type="project" value="TreeGrafter"/>
</dbReference>
<organism evidence="6 7">
    <name type="scientific">Aquimarina aggregata</name>
    <dbReference type="NCBI Taxonomy" id="1642818"/>
    <lineage>
        <taxon>Bacteria</taxon>
        <taxon>Pseudomonadati</taxon>
        <taxon>Bacteroidota</taxon>
        <taxon>Flavobacteriia</taxon>
        <taxon>Flavobacteriales</taxon>
        <taxon>Flavobacteriaceae</taxon>
        <taxon>Aquimarina</taxon>
    </lineage>
</organism>
<feature type="active site" description="Charge relay system" evidence="4">
    <location>
        <position position="268"/>
    </location>
</feature>
<dbReference type="AlphaFoldDB" id="A0A162WH45"/>
<evidence type="ECO:0000256" key="4">
    <source>
        <dbReference type="PIRSR" id="PIRSR005211-1"/>
    </source>
</evidence>
<dbReference type="SUPFAM" id="SSF53474">
    <property type="entry name" value="alpha/beta-Hydrolases"/>
    <property type="match status" value="1"/>
</dbReference>